<dbReference type="RefSeq" id="WP_129121625.1">
    <property type="nucleotide sequence ID" value="NZ_PEIB01000005.1"/>
</dbReference>
<keyword evidence="1" id="KW-1133">Transmembrane helix</keyword>
<dbReference type="Proteomes" id="UP000290287">
    <property type="component" value="Unassembled WGS sequence"/>
</dbReference>
<feature type="transmembrane region" description="Helical" evidence="1">
    <location>
        <begin position="149"/>
        <end position="170"/>
    </location>
</feature>
<feature type="transmembrane region" description="Helical" evidence="1">
    <location>
        <begin position="119"/>
        <end position="140"/>
    </location>
</feature>
<dbReference type="OrthoDB" id="7059558at2"/>
<proteinExistence type="predicted"/>
<feature type="transmembrane region" description="Helical" evidence="1">
    <location>
        <begin position="20"/>
        <end position="39"/>
    </location>
</feature>
<keyword evidence="3" id="KW-1185">Reference proteome</keyword>
<feature type="transmembrane region" description="Helical" evidence="1">
    <location>
        <begin position="194"/>
        <end position="216"/>
    </location>
</feature>
<gene>
    <name evidence="2" type="ORF">CS022_06630</name>
</gene>
<feature type="transmembrane region" description="Helical" evidence="1">
    <location>
        <begin position="45"/>
        <end position="69"/>
    </location>
</feature>
<organism evidence="2 3">
    <name type="scientific">Veronia nyctiphanis</name>
    <dbReference type="NCBI Taxonomy" id="1278244"/>
    <lineage>
        <taxon>Bacteria</taxon>
        <taxon>Pseudomonadati</taxon>
        <taxon>Pseudomonadota</taxon>
        <taxon>Gammaproteobacteria</taxon>
        <taxon>Vibrionales</taxon>
        <taxon>Vibrionaceae</taxon>
        <taxon>Veronia</taxon>
    </lineage>
</organism>
<evidence type="ECO:0000256" key="1">
    <source>
        <dbReference type="SAM" id="Phobius"/>
    </source>
</evidence>
<keyword evidence="1" id="KW-0472">Membrane</keyword>
<reference evidence="2 3" key="1">
    <citation type="submission" date="2017-10" db="EMBL/GenBank/DDBJ databases">
        <title>Nyctiphanis sp. nov., isolated from the stomach of the euphausiid Nyctiphanes simplex (Hansen, 1911) in the Gulf of California.</title>
        <authorList>
            <person name="Gomez-Gil B."/>
            <person name="Aguilar-Mendez M."/>
            <person name="Lopez-Cortes A."/>
            <person name="Gomez-Gutierrez J."/>
            <person name="Roque A."/>
            <person name="Lang E."/>
            <person name="Gonzalez-Castillo A."/>
        </authorList>
    </citation>
    <scope>NUCLEOTIDE SEQUENCE [LARGE SCALE GENOMIC DNA]</scope>
    <source>
        <strain evidence="2 3">CAIM 600</strain>
    </source>
</reference>
<evidence type="ECO:0000313" key="3">
    <source>
        <dbReference type="Proteomes" id="UP000290287"/>
    </source>
</evidence>
<evidence type="ECO:0000313" key="2">
    <source>
        <dbReference type="EMBL" id="RXJ73951.1"/>
    </source>
</evidence>
<sequence length="227" mass="25042">MNQLIALSKTETLFQARSGFLVVGAIVTVLWLSVLVFVPEGQQPLILGLVLSLDVASVAMLFCMGLHLIENRQQVLLALGVTPLNPDVKVWSRVLLISVTTLLISSLIIIVHVPAERVLPLLAICAMNAVFFSVAGYLLVIHTPNVSQLIVRLGAVSPIWLIPYLAYFGFFNHPLLAVMPTYGLIMMFADNPEYGGVTLINFANFLCWFVVLSVWLHRAYPKVLSRS</sequence>
<accession>A0A4Q0YY07</accession>
<comment type="caution">
    <text evidence="2">The sequence shown here is derived from an EMBL/GenBank/DDBJ whole genome shotgun (WGS) entry which is preliminary data.</text>
</comment>
<dbReference type="AlphaFoldDB" id="A0A4Q0YY07"/>
<protein>
    <submittedName>
        <fullName evidence="2">Uncharacterized protein</fullName>
    </submittedName>
</protein>
<name>A0A4Q0YY07_9GAMM</name>
<feature type="transmembrane region" description="Helical" evidence="1">
    <location>
        <begin position="90"/>
        <end position="113"/>
    </location>
</feature>
<keyword evidence="1" id="KW-0812">Transmembrane</keyword>
<dbReference type="EMBL" id="PEIB01000005">
    <property type="protein sequence ID" value="RXJ73951.1"/>
    <property type="molecule type" value="Genomic_DNA"/>
</dbReference>